<feature type="domain" description="Bacterial sugar transferase" evidence="4">
    <location>
        <begin position="213"/>
        <end position="398"/>
    </location>
</feature>
<dbReference type="PANTHER" id="PTHR30576">
    <property type="entry name" value="COLANIC BIOSYNTHESIS UDP-GLUCOSE LIPID CARRIER TRANSFERASE"/>
    <property type="match status" value="1"/>
</dbReference>
<evidence type="ECO:0000256" key="1">
    <source>
        <dbReference type="ARBA" id="ARBA00006464"/>
    </source>
</evidence>
<dbReference type="InterPro" id="IPR003362">
    <property type="entry name" value="Bact_transf"/>
</dbReference>
<comment type="similarity">
    <text evidence="1">Belongs to the bacterial sugar transferase family.</text>
</comment>
<gene>
    <name evidence="5" type="ORF">VW23_004185</name>
</gene>
<dbReference type="GO" id="GO:0016780">
    <property type="term" value="F:phosphotransferase activity, for other substituted phosphate groups"/>
    <property type="evidence" value="ECO:0007669"/>
    <property type="project" value="TreeGrafter"/>
</dbReference>
<evidence type="ECO:0000256" key="3">
    <source>
        <dbReference type="SAM" id="Phobius"/>
    </source>
</evidence>
<keyword evidence="3" id="KW-0812">Transmembrane</keyword>
<organism evidence="5 6">
    <name type="scientific">Devosia insulae DS-56</name>
    <dbReference type="NCBI Taxonomy" id="1116389"/>
    <lineage>
        <taxon>Bacteria</taxon>
        <taxon>Pseudomonadati</taxon>
        <taxon>Pseudomonadota</taxon>
        <taxon>Alphaproteobacteria</taxon>
        <taxon>Hyphomicrobiales</taxon>
        <taxon>Devosiaceae</taxon>
        <taxon>Devosia</taxon>
    </lineage>
</organism>
<dbReference type="AlphaFoldDB" id="A0A1E5XJB7"/>
<dbReference type="EMBL" id="LAJE02000363">
    <property type="protein sequence ID" value="OEO28679.1"/>
    <property type="molecule type" value="Genomic_DNA"/>
</dbReference>
<comment type="caution">
    <text evidence="5">The sequence shown here is derived from an EMBL/GenBank/DDBJ whole genome shotgun (WGS) entry which is preliminary data.</text>
</comment>
<feature type="transmembrane region" description="Helical" evidence="3">
    <location>
        <begin position="59"/>
        <end position="81"/>
    </location>
</feature>
<keyword evidence="6" id="KW-1185">Reference proteome</keyword>
<reference evidence="5 6" key="1">
    <citation type="journal article" date="2015" name="Genome Announc.">
        <title>Genome Assemblies of Three Soil-Associated Devosia species: D. insulae, D. limi, and D. soli.</title>
        <authorList>
            <person name="Hassan Y.I."/>
            <person name="Lepp D."/>
            <person name="Zhou T."/>
        </authorList>
    </citation>
    <scope>NUCLEOTIDE SEQUENCE [LARGE SCALE GENOMIC DNA]</scope>
    <source>
        <strain evidence="5 6">DS-56</strain>
    </source>
</reference>
<accession>A0A1E5XJB7</accession>
<dbReference type="PANTHER" id="PTHR30576:SF0">
    <property type="entry name" value="UNDECAPRENYL-PHOSPHATE N-ACETYLGALACTOSAMINYL 1-PHOSPHATE TRANSFERASE-RELATED"/>
    <property type="match status" value="1"/>
</dbReference>
<dbReference type="Pfam" id="PF02397">
    <property type="entry name" value="Bac_transf"/>
    <property type="match status" value="1"/>
</dbReference>
<sequence length="404" mass="45331">MAGALLFGVLVPVAFRWGTDIDGWLLPEQISTIVATASAITLGLIGLRQLARLPGVEESIYCVPALLVSFLLALAALLMLRLEYNRYLFPISFALTIVWVFVAHALNRRYRTVRLAIVPGGEVDTLGAIREVEWLPLDTPTLPRGRLNGLIVDLRQDLEPHWERFIADCALAGIRIFHVKQIRESLTGRLEITHLSENTLGSLNPDALYLKVKQGLDWIFALVALIVLSPALLLVGLVIRLESPGPAIFRQTRIGFRGRPFKVLKFRTMHHDGRPGDTLASAVTTDTDPRITRLGKFLRRTRIDELPQLFNVLKGEMSWIGPRPETAPLSKFYDKQLSFYGYRNIVRPGISGWAQVNQGHVTGADQTLEKLHYDFYYIKNFSPWLDLLIAFRTVAIVVSGFGSK</sequence>
<evidence type="ECO:0000313" key="5">
    <source>
        <dbReference type="EMBL" id="OEO28679.1"/>
    </source>
</evidence>
<feature type="transmembrane region" description="Helical" evidence="3">
    <location>
        <begin position="26"/>
        <end position="47"/>
    </location>
</feature>
<dbReference type="Proteomes" id="UP000095463">
    <property type="component" value="Unassembled WGS sequence"/>
</dbReference>
<feature type="transmembrane region" description="Helical" evidence="3">
    <location>
        <begin position="87"/>
        <end position="106"/>
    </location>
</feature>
<name>A0A1E5XJB7_9HYPH</name>
<evidence type="ECO:0000259" key="4">
    <source>
        <dbReference type="Pfam" id="PF02397"/>
    </source>
</evidence>
<evidence type="ECO:0000256" key="2">
    <source>
        <dbReference type="ARBA" id="ARBA00023169"/>
    </source>
</evidence>
<evidence type="ECO:0000313" key="6">
    <source>
        <dbReference type="Proteomes" id="UP000095463"/>
    </source>
</evidence>
<keyword evidence="2" id="KW-0270">Exopolysaccharide synthesis</keyword>
<keyword evidence="3" id="KW-0472">Membrane</keyword>
<feature type="transmembrane region" description="Helical" evidence="3">
    <location>
        <begin position="218"/>
        <end position="239"/>
    </location>
</feature>
<protein>
    <submittedName>
        <fullName evidence="5">Polyprenyl glycosylphosphotransferase</fullName>
    </submittedName>
</protein>
<dbReference type="GO" id="GO:0000271">
    <property type="term" value="P:polysaccharide biosynthetic process"/>
    <property type="evidence" value="ECO:0007669"/>
    <property type="project" value="UniProtKB-KW"/>
</dbReference>
<keyword evidence="3" id="KW-1133">Transmembrane helix</keyword>
<proteinExistence type="inferred from homology"/>